<dbReference type="InterPro" id="IPR023578">
    <property type="entry name" value="Ras_GEF_dom_sf"/>
</dbReference>
<dbReference type="AlphaFoldDB" id="A0A401Q8Q0"/>
<protein>
    <recommendedName>
        <fullName evidence="3">Ras-GEF domain-containing protein</fullName>
    </recommendedName>
</protein>
<dbReference type="OrthoDB" id="546434at2759"/>
<comment type="caution">
    <text evidence="4">The sequence shown here is derived from an EMBL/GenBank/DDBJ whole genome shotgun (WGS) entry which is preliminary data.</text>
</comment>
<keyword evidence="1 2" id="KW-0344">Guanine-nucleotide releasing factor</keyword>
<dbReference type="PANTHER" id="PTHR23113:SF368">
    <property type="entry name" value="CELL DIVISION CONTROL PROTEIN 25"/>
    <property type="match status" value="1"/>
</dbReference>
<dbReference type="EMBL" id="BFAA01020351">
    <property type="protein sequence ID" value="GCB81707.1"/>
    <property type="molecule type" value="Genomic_DNA"/>
</dbReference>
<dbReference type="Proteomes" id="UP000288216">
    <property type="component" value="Unassembled WGS sequence"/>
</dbReference>
<evidence type="ECO:0000313" key="4">
    <source>
        <dbReference type="EMBL" id="GCB81707.1"/>
    </source>
</evidence>
<dbReference type="InterPro" id="IPR036964">
    <property type="entry name" value="RASGEF_cat_dom_sf"/>
</dbReference>
<evidence type="ECO:0000256" key="2">
    <source>
        <dbReference type="PROSITE-ProRule" id="PRU00168"/>
    </source>
</evidence>
<accession>A0A401Q8Q0</accession>
<dbReference type="InterPro" id="IPR008937">
    <property type="entry name" value="Ras-like_GEF"/>
</dbReference>
<evidence type="ECO:0000256" key="1">
    <source>
        <dbReference type="ARBA" id="ARBA00022658"/>
    </source>
</evidence>
<feature type="domain" description="Ras-GEF" evidence="3">
    <location>
        <begin position="31"/>
        <end position="132"/>
    </location>
</feature>
<dbReference type="GO" id="GO:0007265">
    <property type="term" value="P:Ras protein signal transduction"/>
    <property type="evidence" value="ECO:0007669"/>
    <property type="project" value="TreeGrafter"/>
</dbReference>
<dbReference type="SUPFAM" id="SSF48366">
    <property type="entry name" value="Ras GEF"/>
    <property type="match status" value="1"/>
</dbReference>
<reference evidence="4 5" key="1">
    <citation type="journal article" date="2018" name="Nat. Ecol. Evol.">
        <title>Shark genomes provide insights into elasmobranch evolution and the origin of vertebrates.</title>
        <authorList>
            <person name="Hara Y"/>
            <person name="Yamaguchi K"/>
            <person name="Onimaru K"/>
            <person name="Kadota M"/>
            <person name="Koyanagi M"/>
            <person name="Keeley SD"/>
            <person name="Tatsumi K"/>
            <person name="Tanaka K"/>
            <person name="Motone F"/>
            <person name="Kageyama Y"/>
            <person name="Nozu R"/>
            <person name="Adachi N"/>
            <person name="Nishimura O"/>
            <person name="Nakagawa R"/>
            <person name="Tanegashima C"/>
            <person name="Kiyatake I"/>
            <person name="Matsumoto R"/>
            <person name="Murakumo K"/>
            <person name="Nishida K"/>
            <person name="Terakita A"/>
            <person name="Kuratani S"/>
            <person name="Sato K"/>
            <person name="Hyodo S Kuraku.S."/>
        </authorList>
    </citation>
    <scope>NUCLEOTIDE SEQUENCE [LARGE SCALE GENOMIC DNA]</scope>
</reference>
<dbReference type="Pfam" id="PF00617">
    <property type="entry name" value="RasGEF"/>
    <property type="match status" value="1"/>
</dbReference>
<dbReference type="PROSITE" id="PS50009">
    <property type="entry name" value="RASGEF_CAT"/>
    <property type="match status" value="1"/>
</dbReference>
<evidence type="ECO:0000259" key="3">
    <source>
        <dbReference type="PROSITE" id="PS50009"/>
    </source>
</evidence>
<sequence length="132" mass="15010">MRSSSVASAEKGARDLRKNFDAVVFDVLMVSPEQFASQITQLDIPVFRAIQPEISFWVIREIVTKQNLKIRVKVLGHFIKIAKKLQDLQNLHGLMAVISALQSAQVFRLSQTWAPKEHSVGLNNLHSIRKQY</sequence>
<organism evidence="4 5">
    <name type="scientific">Scyliorhinus torazame</name>
    <name type="common">Cloudy catshark</name>
    <name type="synonym">Catulus torazame</name>
    <dbReference type="NCBI Taxonomy" id="75743"/>
    <lineage>
        <taxon>Eukaryota</taxon>
        <taxon>Metazoa</taxon>
        <taxon>Chordata</taxon>
        <taxon>Craniata</taxon>
        <taxon>Vertebrata</taxon>
        <taxon>Chondrichthyes</taxon>
        <taxon>Elasmobranchii</taxon>
        <taxon>Galeomorphii</taxon>
        <taxon>Galeoidea</taxon>
        <taxon>Carcharhiniformes</taxon>
        <taxon>Scyliorhinidae</taxon>
        <taxon>Scyliorhinus</taxon>
    </lineage>
</organism>
<gene>
    <name evidence="4" type="ORF">scyTo_0021874</name>
</gene>
<proteinExistence type="predicted"/>
<dbReference type="Gene3D" id="1.10.840.10">
    <property type="entry name" value="Ras guanine-nucleotide exchange factors catalytic domain"/>
    <property type="match status" value="1"/>
</dbReference>
<evidence type="ECO:0000313" key="5">
    <source>
        <dbReference type="Proteomes" id="UP000288216"/>
    </source>
</evidence>
<dbReference type="GO" id="GO:0005085">
    <property type="term" value="F:guanyl-nucleotide exchange factor activity"/>
    <property type="evidence" value="ECO:0007669"/>
    <property type="project" value="UniProtKB-KW"/>
</dbReference>
<dbReference type="InterPro" id="IPR001895">
    <property type="entry name" value="RASGEF_cat_dom"/>
</dbReference>
<keyword evidence="5" id="KW-1185">Reference proteome</keyword>
<dbReference type="GO" id="GO:0005886">
    <property type="term" value="C:plasma membrane"/>
    <property type="evidence" value="ECO:0007669"/>
    <property type="project" value="TreeGrafter"/>
</dbReference>
<name>A0A401Q8Q0_SCYTO</name>
<dbReference type="PANTHER" id="PTHR23113">
    <property type="entry name" value="GUANINE NUCLEOTIDE EXCHANGE FACTOR"/>
    <property type="match status" value="1"/>
</dbReference>
<dbReference type="STRING" id="75743.A0A401Q8Q0"/>